<reference evidence="5" key="1">
    <citation type="journal article" date="2022" name="Int. J. Mol. Sci.">
        <title>Draft Genome of Tanacetum Coccineum: Genomic Comparison of Closely Related Tanacetum-Family Plants.</title>
        <authorList>
            <person name="Yamashiro T."/>
            <person name="Shiraishi A."/>
            <person name="Nakayama K."/>
            <person name="Satake H."/>
        </authorList>
    </citation>
    <scope>NUCLEOTIDE SEQUENCE</scope>
</reference>
<proteinExistence type="predicted"/>
<dbReference type="InterPro" id="IPR036875">
    <property type="entry name" value="Znf_CCHC_sf"/>
</dbReference>
<dbReference type="Pfam" id="PF22936">
    <property type="entry name" value="Pol_BBD"/>
    <property type="match status" value="1"/>
</dbReference>
<dbReference type="EMBL" id="BQNB010013456">
    <property type="protein sequence ID" value="GJT16205.1"/>
    <property type="molecule type" value="Genomic_DNA"/>
</dbReference>
<dbReference type="SUPFAM" id="SSF57756">
    <property type="entry name" value="Retrovirus zinc finger-like domains"/>
    <property type="match status" value="2"/>
</dbReference>
<dbReference type="InterPro" id="IPR036431">
    <property type="entry name" value="ARID_dom_sf"/>
</dbReference>
<dbReference type="Gene3D" id="1.10.150.60">
    <property type="entry name" value="ARID DNA-binding domain"/>
    <property type="match status" value="1"/>
</dbReference>
<evidence type="ECO:0000259" key="4">
    <source>
        <dbReference type="PROSITE" id="PS51011"/>
    </source>
</evidence>
<keyword evidence="5" id="KW-0238">DNA-binding</keyword>
<dbReference type="CDD" id="cd16100">
    <property type="entry name" value="ARID"/>
    <property type="match status" value="1"/>
</dbReference>
<keyword evidence="1" id="KW-0479">Metal-binding</keyword>
<dbReference type="GO" id="GO:0003677">
    <property type="term" value="F:DNA binding"/>
    <property type="evidence" value="ECO:0007669"/>
    <property type="project" value="UniProtKB-KW"/>
</dbReference>
<organism evidence="5 6">
    <name type="scientific">Tanacetum coccineum</name>
    <dbReference type="NCBI Taxonomy" id="301880"/>
    <lineage>
        <taxon>Eukaryota</taxon>
        <taxon>Viridiplantae</taxon>
        <taxon>Streptophyta</taxon>
        <taxon>Embryophyta</taxon>
        <taxon>Tracheophyta</taxon>
        <taxon>Spermatophyta</taxon>
        <taxon>Magnoliopsida</taxon>
        <taxon>eudicotyledons</taxon>
        <taxon>Gunneridae</taxon>
        <taxon>Pentapetalae</taxon>
        <taxon>asterids</taxon>
        <taxon>campanulids</taxon>
        <taxon>Asterales</taxon>
        <taxon>Asteraceae</taxon>
        <taxon>Asteroideae</taxon>
        <taxon>Anthemideae</taxon>
        <taxon>Anthemidinae</taxon>
        <taxon>Tanacetum</taxon>
    </lineage>
</organism>
<dbReference type="Pfam" id="PF00098">
    <property type="entry name" value="zf-CCHC"/>
    <property type="match status" value="2"/>
</dbReference>
<dbReference type="PANTHER" id="PTHR46410">
    <property type="entry name" value="AT-RICH INTERACTIVE DOMAIN-CONTAINING PROTEIN 2"/>
    <property type="match status" value="1"/>
</dbReference>
<keyword evidence="6" id="KW-1185">Reference proteome</keyword>
<comment type="caution">
    <text evidence="5">The sequence shown here is derived from an EMBL/GenBank/DDBJ whole genome shotgun (WGS) entry which is preliminary data.</text>
</comment>
<dbReference type="Gene3D" id="4.10.60.10">
    <property type="entry name" value="Zinc finger, CCHC-type"/>
    <property type="match status" value="2"/>
</dbReference>
<dbReference type="SMART" id="SM00343">
    <property type="entry name" value="ZnF_C2HC"/>
    <property type="match status" value="2"/>
</dbReference>
<feature type="region of interest" description="Disordered" evidence="2">
    <location>
        <begin position="571"/>
        <end position="606"/>
    </location>
</feature>
<feature type="compositionally biased region" description="Polar residues" evidence="2">
    <location>
        <begin position="596"/>
        <end position="606"/>
    </location>
</feature>
<dbReference type="SUPFAM" id="SSF46774">
    <property type="entry name" value="ARID-like"/>
    <property type="match status" value="1"/>
</dbReference>
<keyword evidence="1" id="KW-0862">Zinc</keyword>
<feature type="domain" description="CCHC-type" evidence="3">
    <location>
        <begin position="558"/>
        <end position="574"/>
    </location>
</feature>
<feature type="domain" description="CCHC-type" evidence="3">
    <location>
        <begin position="158"/>
        <end position="174"/>
    </location>
</feature>
<dbReference type="PANTHER" id="PTHR46410:SF26">
    <property type="entry name" value="BULB-TYPE LECTIN DOMAIN-CONTAINING PROTEIN-RELATED"/>
    <property type="match status" value="1"/>
</dbReference>
<dbReference type="InterPro" id="IPR001878">
    <property type="entry name" value="Znf_CCHC"/>
</dbReference>
<reference evidence="5" key="2">
    <citation type="submission" date="2022-01" db="EMBL/GenBank/DDBJ databases">
        <authorList>
            <person name="Yamashiro T."/>
            <person name="Shiraishi A."/>
            <person name="Satake H."/>
            <person name="Nakayama K."/>
        </authorList>
    </citation>
    <scope>NUCLEOTIDE SEQUENCE</scope>
</reference>
<evidence type="ECO:0000259" key="3">
    <source>
        <dbReference type="PROSITE" id="PS50158"/>
    </source>
</evidence>
<protein>
    <submittedName>
        <fullName evidence="5">ARID DNA-binding domain-containing protein</fullName>
    </submittedName>
</protein>
<evidence type="ECO:0000313" key="5">
    <source>
        <dbReference type="EMBL" id="GJT16205.1"/>
    </source>
</evidence>
<feature type="non-terminal residue" evidence="5">
    <location>
        <position position="1"/>
    </location>
</feature>
<keyword evidence="1" id="KW-0863">Zinc-finger</keyword>
<feature type="domain" description="ARID" evidence="4">
    <location>
        <begin position="396"/>
        <end position="488"/>
    </location>
</feature>
<name>A0ABQ5BN04_9ASTR</name>
<dbReference type="PROSITE" id="PS51011">
    <property type="entry name" value="ARID"/>
    <property type="match status" value="1"/>
</dbReference>
<dbReference type="Proteomes" id="UP001151760">
    <property type="component" value="Unassembled WGS sequence"/>
</dbReference>
<gene>
    <name evidence="5" type="ORF">Tco_0874911</name>
</gene>
<dbReference type="PROSITE" id="PS50158">
    <property type="entry name" value="ZF_CCHC"/>
    <property type="match status" value="2"/>
</dbReference>
<evidence type="ECO:0000256" key="2">
    <source>
        <dbReference type="SAM" id="MobiDB-lite"/>
    </source>
</evidence>
<dbReference type="InterPro" id="IPR054722">
    <property type="entry name" value="PolX-like_BBD"/>
</dbReference>
<dbReference type="InterPro" id="IPR001606">
    <property type="entry name" value="ARID_dom"/>
</dbReference>
<accession>A0ABQ5BN04</accession>
<evidence type="ECO:0000256" key="1">
    <source>
        <dbReference type="PROSITE-ProRule" id="PRU00047"/>
    </source>
</evidence>
<sequence length="606" mass="68917">PVCVRILLEKMQYLHAALAEILRLYPALPLGLRLMFFIALKATLRNPALQNSSGERQCLQSKDIIDSWEVGRGSEELRLAFDPLVAMSLVHPPIGRERARGLAFREGFEPGNGEGVAFVFFPTKLSDERLYAQAGSTTFKHGDEATRARIRKNKETVKCFKCHGTGHFANACPQDDTKTTQKQEKETAAAIPSLPEPKVSIKYPEFIHFRTRGIIDGTDKGSWDDFWYISNTSNKHMTADLKFFLNLKEEFAVEPLEEQGKFLFTYGIGEVLIENGDRTYTIPGVHYAPEVTLNILSIGLLRQQGFEISSNGDRCTLAHMFKGRRGKNINLDRMREQHNNYLEDYFDALDRSANIERRIEQPYEKKDDDVEIGNFHECVAFLDLIRKGGALSNEWEVHRDKFNRVLTWFFNHFLMRPLPGSLPPIIKGVTIHLFDLYELIECMGGYISVQFEGDFEGLAEILGLERSDGLDIRRCYLDYLEPLVSNYKAARSSNPTGGYEDEGIRRFEDYHGDGNKDGSTAAKEKGRVEHFGITLKKEEEGKCDATAHQDEEDMARIKCYLCQKTGHFDFECPNEKRRPTNGASTSRQQGEKDTHSSSSDDFTIIV</sequence>
<evidence type="ECO:0000313" key="6">
    <source>
        <dbReference type="Proteomes" id="UP001151760"/>
    </source>
</evidence>